<gene>
    <name evidence="3" type="ORF">FGM01_09430</name>
</gene>
<feature type="transmembrane region" description="Helical" evidence="1">
    <location>
        <begin position="12"/>
        <end position="32"/>
    </location>
</feature>
<accession>A0A550I3Q5</accession>
<organism evidence="3 4">
    <name type="scientific">Christiangramia sabulilitoris</name>
    <dbReference type="NCBI Taxonomy" id="2583991"/>
    <lineage>
        <taxon>Bacteria</taxon>
        <taxon>Pseudomonadati</taxon>
        <taxon>Bacteroidota</taxon>
        <taxon>Flavobacteriia</taxon>
        <taxon>Flavobacteriales</taxon>
        <taxon>Flavobacteriaceae</taxon>
        <taxon>Christiangramia</taxon>
    </lineage>
</organism>
<keyword evidence="3" id="KW-0645">Protease</keyword>
<dbReference type="GO" id="GO:0080120">
    <property type="term" value="P:CAAX-box protein maturation"/>
    <property type="evidence" value="ECO:0007669"/>
    <property type="project" value="UniProtKB-ARBA"/>
</dbReference>
<evidence type="ECO:0000313" key="4">
    <source>
        <dbReference type="Proteomes" id="UP000315131"/>
    </source>
</evidence>
<evidence type="ECO:0000259" key="2">
    <source>
        <dbReference type="Pfam" id="PF02517"/>
    </source>
</evidence>
<feature type="transmembrane region" description="Helical" evidence="1">
    <location>
        <begin position="44"/>
        <end position="65"/>
    </location>
</feature>
<feature type="transmembrane region" description="Helical" evidence="1">
    <location>
        <begin position="145"/>
        <end position="166"/>
    </location>
</feature>
<dbReference type="GO" id="GO:0004175">
    <property type="term" value="F:endopeptidase activity"/>
    <property type="evidence" value="ECO:0007669"/>
    <property type="project" value="UniProtKB-ARBA"/>
</dbReference>
<feature type="transmembrane region" description="Helical" evidence="1">
    <location>
        <begin position="77"/>
        <end position="110"/>
    </location>
</feature>
<proteinExistence type="predicted"/>
<evidence type="ECO:0000313" key="3">
    <source>
        <dbReference type="EMBL" id="TRO65607.1"/>
    </source>
</evidence>
<name>A0A550I3Q5_9FLAO</name>
<sequence>MRKLFHTKKSWLPIMGLSSLLFGFAFLLFLSAEFVQSSRNHSDISIGVMMFAAIIVAPLFEELFFRGFFTGKNWLKWTGVTGLFLFVLLGELNLLAIGLLLGFLTCYFAYVKFQINSFYDFAILLNILLFTVVHYKMEELIDPDLFFLAFFQFGLGAIFTWLVLNYGILKSILFHSAWNGTMMIIMLLAIQYPGEELHKYENSRVYVEWNRSPRFDSHNTFVQNVNNDTLIGRHVEARYLYKFLNGFDKEEMRSENLRLLQTENYMRYNFKAVIKTSDDNDLKKGVTDFLFEKKLIYFLEN</sequence>
<keyword evidence="4" id="KW-1185">Reference proteome</keyword>
<feature type="transmembrane region" description="Helical" evidence="1">
    <location>
        <begin position="172"/>
        <end position="190"/>
    </location>
</feature>
<protein>
    <submittedName>
        <fullName evidence="3">CPBP family intramembrane metalloprotease</fullName>
    </submittedName>
</protein>
<comment type="caution">
    <text evidence="3">The sequence shown here is derived from an EMBL/GenBank/DDBJ whole genome shotgun (WGS) entry which is preliminary data.</text>
</comment>
<dbReference type="Pfam" id="PF02517">
    <property type="entry name" value="Rce1-like"/>
    <property type="match status" value="1"/>
</dbReference>
<dbReference type="GO" id="GO:0006508">
    <property type="term" value="P:proteolysis"/>
    <property type="evidence" value="ECO:0007669"/>
    <property type="project" value="UniProtKB-KW"/>
</dbReference>
<keyword evidence="3" id="KW-0378">Hydrolase</keyword>
<dbReference type="EMBL" id="VHSF01000002">
    <property type="protein sequence ID" value="TRO65607.1"/>
    <property type="molecule type" value="Genomic_DNA"/>
</dbReference>
<dbReference type="Proteomes" id="UP000315131">
    <property type="component" value="Unassembled WGS sequence"/>
</dbReference>
<dbReference type="OrthoDB" id="821236at2"/>
<keyword evidence="1" id="KW-0472">Membrane</keyword>
<dbReference type="GO" id="GO:0008237">
    <property type="term" value="F:metallopeptidase activity"/>
    <property type="evidence" value="ECO:0007669"/>
    <property type="project" value="UniProtKB-KW"/>
</dbReference>
<feature type="domain" description="CAAX prenyl protease 2/Lysostaphin resistance protein A-like" evidence="2">
    <location>
        <begin position="48"/>
        <end position="180"/>
    </location>
</feature>
<keyword evidence="1" id="KW-1133">Transmembrane helix</keyword>
<dbReference type="InterPro" id="IPR003675">
    <property type="entry name" value="Rce1/LyrA-like_dom"/>
</dbReference>
<keyword evidence="3" id="KW-0482">Metalloprotease</keyword>
<reference evidence="3 4" key="1">
    <citation type="submission" date="2019-06" db="EMBL/GenBank/DDBJ databases">
        <title>Gramella sabulilitoris sp. nov., isolated from a marine sand.</title>
        <authorList>
            <person name="Yoon J.-H."/>
        </authorList>
    </citation>
    <scope>NUCLEOTIDE SEQUENCE [LARGE SCALE GENOMIC DNA]</scope>
    <source>
        <strain evidence="3 4">HSMS-1</strain>
    </source>
</reference>
<keyword evidence="1" id="KW-0812">Transmembrane</keyword>
<dbReference type="AlphaFoldDB" id="A0A550I3Q5"/>
<feature type="transmembrane region" description="Helical" evidence="1">
    <location>
        <begin position="116"/>
        <end position="133"/>
    </location>
</feature>
<evidence type="ECO:0000256" key="1">
    <source>
        <dbReference type="SAM" id="Phobius"/>
    </source>
</evidence>
<dbReference type="RefSeq" id="WP_143410922.1">
    <property type="nucleotide sequence ID" value="NZ_VHSF01000002.1"/>
</dbReference>